<comment type="caution">
    <text evidence="2">The sequence shown here is derived from an EMBL/GenBank/DDBJ whole genome shotgun (WGS) entry which is preliminary data.</text>
</comment>
<feature type="compositionally biased region" description="Basic and acidic residues" evidence="1">
    <location>
        <begin position="140"/>
        <end position="152"/>
    </location>
</feature>
<evidence type="ECO:0000313" key="3">
    <source>
        <dbReference type="Proteomes" id="UP000037136"/>
    </source>
</evidence>
<feature type="region of interest" description="Disordered" evidence="1">
    <location>
        <begin position="88"/>
        <end position="111"/>
    </location>
</feature>
<keyword evidence="3" id="KW-1185">Reference proteome</keyword>
<accession>A0A2A9P6H9</accession>
<protein>
    <submittedName>
        <fullName evidence="2">Uncharacterized protein</fullName>
    </submittedName>
</protein>
<evidence type="ECO:0000313" key="2">
    <source>
        <dbReference type="EMBL" id="PFH56938.1"/>
    </source>
</evidence>
<proteinExistence type="predicted"/>
<dbReference type="EMBL" id="LAZP02000484">
    <property type="protein sequence ID" value="PFH56938.1"/>
    <property type="molecule type" value="Genomic_DNA"/>
</dbReference>
<feature type="region of interest" description="Disordered" evidence="1">
    <location>
        <begin position="140"/>
        <end position="159"/>
    </location>
</feature>
<organism evidence="2 3">
    <name type="scientific">Ophiocordyceps unilateralis</name>
    <name type="common">Zombie-ant fungus</name>
    <name type="synonym">Torrubia unilateralis</name>
    <dbReference type="NCBI Taxonomy" id="268505"/>
    <lineage>
        <taxon>Eukaryota</taxon>
        <taxon>Fungi</taxon>
        <taxon>Dikarya</taxon>
        <taxon>Ascomycota</taxon>
        <taxon>Pezizomycotina</taxon>
        <taxon>Sordariomycetes</taxon>
        <taxon>Hypocreomycetidae</taxon>
        <taxon>Hypocreales</taxon>
        <taxon>Ophiocordycipitaceae</taxon>
        <taxon>Ophiocordyceps</taxon>
    </lineage>
</organism>
<feature type="region of interest" description="Disordered" evidence="1">
    <location>
        <begin position="170"/>
        <end position="211"/>
    </location>
</feature>
<evidence type="ECO:0000256" key="1">
    <source>
        <dbReference type="SAM" id="MobiDB-lite"/>
    </source>
</evidence>
<gene>
    <name evidence="2" type="ORF">XA68_15751</name>
</gene>
<name>A0A2A9P6H9_OPHUN</name>
<feature type="compositionally biased region" description="Basic residues" evidence="1">
    <location>
        <begin position="190"/>
        <end position="201"/>
    </location>
</feature>
<feature type="region of interest" description="Disordered" evidence="1">
    <location>
        <begin position="1"/>
        <end position="25"/>
    </location>
</feature>
<sequence>MLSPGDKAIHAGEQRTAEHGHADEPIIHRDQAHVGRRDDGVEQVGHEPGSDGAGLILPHLLLLPVPLLVRLIPGRGRSRSIIALSLNGRRRQARQPQSAKQGIRAKANKPQRLRLTIQPTGLDGAPDAEAVYADQVEQRRRFEQAEEAERRPSQQTEPAVRFGAGLEAFEEPEEADGATGEVQSRLELAKRRRRRRRIRRRCPVEKRRVRG</sequence>
<dbReference type="AlphaFoldDB" id="A0A2A9P6H9"/>
<dbReference type="Proteomes" id="UP000037136">
    <property type="component" value="Unassembled WGS sequence"/>
</dbReference>
<feature type="compositionally biased region" description="Basic and acidic residues" evidence="1">
    <location>
        <begin position="7"/>
        <end position="25"/>
    </location>
</feature>
<reference evidence="2 3" key="1">
    <citation type="journal article" date="2015" name="BMC Genomics">
        <title>Gene expression during zombie ant biting behavior reflects the complexity underlying fungal parasitic behavioral manipulation.</title>
        <authorList>
            <person name="de Bekker C."/>
            <person name="Ohm R.A."/>
            <person name="Loreto R.G."/>
            <person name="Sebastian A."/>
            <person name="Albert I."/>
            <person name="Merrow M."/>
            <person name="Brachmann A."/>
            <person name="Hughes D.P."/>
        </authorList>
    </citation>
    <scope>NUCLEOTIDE SEQUENCE [LARGE SCALE GENOMIC DNA]</scope>
    <source>
        <strain evidence="2 3">SC16a</strain>
    </source>
</reference>
<reference evidence="2 3" key="2">
    <citation type="journal article" date="2017" name="Sci. Rep.">
        <title>Ant-infecting Ophiocordyceps genomes reveal a high diversity of potential behavioral manipulation genes and a possible major role for enterotoxins.</title>
        <authorList>
            <person name="de Bekker C."/>
            <person name="Ohm R.A."/>
            <person name="Evans H.C."/>
            <person name="Brachmann A."/>
            <person name="Hughes D.P."/>
        </authorList>
    </citation>
    <scope>NUCLEOTIDE SEQUENCE [LARGE SCALE GENOMIC DNA]</scope>
    <source>
        <strain evidence="2 3">SC16a</strain>
    </source>
</reference>
<feature type="compositionally biased region" description="Basic and acidic residues" evidence="1">
    <location>
        <begin position="202"/>
        <end position="211"/>
    </location>
</feature>